<dbReference type="AlphaFoldDB" id="A0AAV9NQQ0"/>
<organism evidence="2 3">
    <name type="scientific">Exophiala bonariae</name>
    <dbReference type="NCBI Taxonomy" id="1690606"/>
    <lineage>
        <taxon>Eukaryota</taxon>
        <taxon>Fungi</taxon>
        <taxon>Dikarya</taxon>
        <taxon>Ascomycota</taxon>
        <taxon>Pezizomycotina</taxon>
        <taxon>Eurotiomycetes</taxon>
        <taxon>Chaetothyriomycetidae</taxon>
        <taxon>Chaetothyriales</taxon>
        <taxon>Herpotrichiellaceae</taxon>
        <taxon>Exophiala</taxon>
    </lineage>
</organism>
<gene>
    <name evidence="2" type="ORF">LTR84_000313</name>
</gene>
<proteinExistence type="predicted"/>
<keyword evidence="3" id="KW-1185">Reference proteome</keyword>
<feature type="signal peptide" evidence="1">
    <location>
        <begin position="1"/>
        <end position="20"/>
    </location>
</feature>
<dbReference type="Proteomes" id="UP001358417">
    <property type="component" value="Unassembled WGS sequence"/>
</dbReference>
<accession>A0AAV9NQQ0</accession>
<evidence type="ECO:0000256" key="1">
    <source>
        <dbReference type="SAM" id="SignalP"/>
    </source>
</evidence>
<dbReference type="RefSeq" id="XP_064711804.1">
    <property type="nucleotide sequence ID" value="XM_064843944.1"/>
</dbReference>
<evidence type="ECO:0000313" key="3">
    <source>
        <dbReference type="Proteomes" id="UP001358417"/>
    </source>
</evidence>
<comment type="caution">
    <text evidence="2">The sequence shown here is derived from an EMBL/GenBank/DDBJ whole genome shotgun (WGS) entry which is preliminary data.</text>
</comment>
<sequence>MKIVASTLATMSIFALMANAAPIDEPQANSTLEERQAFTWLVMYDDVGFKGKSQGISSDSDGECINLNNNVKDKMSSFILANEFLTHPRACRFYE</sequence>
<dbReference type="EMBL" id="JAVRRD010000001">
    <property type="protein sequence ID" value="KAK5064480.1"/>
    <property type="molecule type" value="Genomic_DNA"/>
</dbReference>
<reference evidence="2 3" key="1">
    <citation type="submission" date="2023-08" db="EMBL/GenBank/DDBJ databases">
        <title>Black Yeasts Isolated from many extreme environments.</title>
        <authorList>
            <person name="Coleine C."/>
            <person name="Stajich J.E."/>
            <person name="Selbmann L."/>
        </authorList>
    </citation>
    <scope>NUCLEOTIDE SEQUENCE [LARGE SCALE GENOMIC DNA]</scope>
    <source>
        <strain evidence="2 3">CCFEE 5792</strain>
    </source>
</reference>
<dbReference type="GeneID" id="89968535"/>
<protein>
    <submittedName>
        <fullName evidence="2">Uncharacterized protein</fullName>
    </submittedName>
</protein>
<feature type="chain" id="PRO_5043698627" evidence="1">
    <location>
        <begin position="21"/>
        <end position="95"/>
    </location>
</feature>
<keyword evidence="1" id="KW-0732">Signal</keyword>
<evidence type="ECO:0000313" key="2">
    <source>
        <dbReference type="EMBL" id="KAK5064480.1"/>
    </source>
</evidence>
<name>A0AAV9NQQ0_9EURO</name>